<reference evidence="1 2" key="1">
    <citation type="submission" date="2016-11" db="EMBL/GenBank/DDBJ databases">
        <authorList>
            <consortium name="Pathogen Informatics"/>
        </authorList>
    </citation>
    <scope>NUCLEOTIDE SEQUENCE [LARGE SCALE GENOMIC DNA]</scope>
    <source>
        <strain evidence="1 2">104</strain>
    </source>
</reference>
<protein>
    <recommendedName>
        <fullName evidence="3">Bacteriophage protein</fullName>
    </recommendedName>
</protein>
<dbReference type="AlphaFoldDB" id="A0AB38D0Y7"/>
<accession>A0AB38D0Y7</accession>
<evidence type="ECO:0000313" key="2">
    <source>
        <dbReference type="Proteomes" id="UP000185210"/>
    </source>
</evidence>
<proteinExistence type="predicted"/>
<comment type="caution">
    <text evidence="1">The sequence shown here is derived from an EMBL/GenBank/DDBJ whole genome shotgun (WGS) entry which is preliminary data.</text>
</comment>
<name>A0AB38D0Y7_9MYCO</name>
<dbReference type="Proteomes" id="UP000185210">
    <property type="component" value="Unassembled WGS sequence"/>
</dbReference>
<sequence>MSYQGYNYSGGRVLDSVGALKLASGSGVKLAPGALAKAVLRLSEVERKAAEKAASVSRGQTTAGLVAAIVEAINAVRSGNPVGTLRQSGTKYAFAYAPGKWLLIDTDGAAPAYKTVTPESAPEIASWTQRYGGDA</sequence>
<dbReference type="EMBL" id="FSHM01000004">
    <property type="protein sequence ID" value="SIB23427.1"/>
    <property type="molecule type" value="Genomic_DNA"/>
</dbReference>
<evidence type="ECO:0008006" key="3">
    <source>
        <dbReference type="Google" id="ProtNLM"/>
    </source>
</evidence>
<dbReference type="RefSeq" id="WP_074293006.1">
    <property type="nucleotide sequence ID" value="NZ_FRZT01000017.1"/>
</dbReference>
<evidence type="ECO:0000313" key="1">
    <source>
        <dbReference type="EMBL" id="SIB23427.1"/>
    </source>
</evidence>
<gene>
    <name evidence="1" type="ORF">SAMEA2070301_03324</name>
</gene>
<organism evidence="1 2">
    <name type="scientific">Mycobacteroides abscessus subsp. abscessus</name>
    <dbReference type="NCBI Taxonomy" id="1185650"/>
    <lineage>
        <taxon>Bacteria</taxon>
        <taxon>Bacillati</taxon>
        <taxon>Actinomycetota</taxon>
        <taxon>Actinomycetes</taxon>
        <taxon>Mycobacteriales</taxon>
        <taxon>Mycobacteriaceae</taxon>
        <taxon>Mycobacteroides</taxon>
        <taxon>Mycobacteroides abscessus</taxon>
    </lineage>
</organism>